<keyword evidence="3" id="KW-0862">Zinc</keyword>
<dbReference type="GO" id="GO:0003899">
    <property type="term" value="F:DNA-directed RNA polymerase activity"/>
    <property type="evidence" value="ECO:0007669"/>
    <property type="project" value="InterPro"/>
</dbReference>
<dbReference type="InterPro" id="IPR034154">
    <property type="entry name" value="TOPRIM_DnaG/twinkle"/>
</dbReference>
<dbReference type="Pfam" id="PF13155">
    <property type="entry name" value="Toprim_2"/>
    <property type="match status" value="1"/>
</dbReference>
<reference evidence="5" key="1">
    <citation type="submission" date="2016-04" db="EMBL/GenBank/DDBJ databases">
        <authorList>
            <person name="Evans L.H."/>
            <person name="Alamgir A."/>
            <person name="Owens N."/>
            <person name="Weber N.D."/>
            <person name="Virtaneva K."/>
            <person name="Barbian K."/>
            <person name="Babar A."/>
            <person name="Rosenke K."/>
        </authorList>
    </citation>
    <scope>NUCLEOTIDE SEQUENCE</scope>
    <source>
        <strain evidence="5">86-2</strain>
    </source>
</reference>
<protein>
    <recommendedName>
        <fullName evidence="4">Zinc finger CHC2-type domain-containing protein</fullName>
    </recommendedName>
</protein>
<dbReference type="RefSeq" id="WP_296949636.1">
    <property type="nucleotide sequence ID" value="NZ_LT599021.1"/>
</dbReference>
<organism evidence="5">
    <name type="scientific">uncultured Dysgonomonas sp</name>
    <dbReference type="NCBI Taxonomy" id="206096"/>
    <lineage>
        <taxon>Bacteria</taxon>
        <taxon>Pseudomonadati</taxon>
        <taxon>Bacteroidota</taxon>
        <taxon>Bacteroidia</taxon>
        <taxon>Bacteroidales</taxon>
        <taxon>Dysgonomonadaceae</taxon>
        <taxon>Dysgonomonas</taxon>
        <taxon>environmental samples</taxon>
    </lineage>
</organism>
<dbReference type="InterPro" id="IPR050219">
    <property type="entry name" value="DnaG_primase"/>
</dbReference>
<evidence type="ECO:0000259" key="4">
    <source>
        <dbReference type="Pfam" id="PF01807"/>
    </source>
</evidence>
<keyword evidence="2" id="KW-0863">Zinc-finger</keyword>
<dbReference type="InterPro" id="IPR002694">
    <property type="entry name" value="Znf_CHC2"/>
</dbReference>
<evidence type="ECO:0000256" key="2">
    <source>
        <dbReference type="ARBA" id="ARBA00022771"/>
    </source>
</evidence>
<dbReference type="CDD" id="cd01029">
    <property type="entry name" value="TOPRIM_primases"/>
    <property type="match status" value="1"/>
</dbReference>
<name>A0A212JQ98_9BACT</name>
<dbReference type="GO" id="GO:0008270">
    <property type="term" value="F:zinc ion binding"/>
    <property type="evidence" value="ECO:0007669"/>
    <property type="project" value="UniProtKB-KW"/>
</dbReference>
<gene>
    <name evidence="5" type="ORF">KL86DYS2_12082</name>
</gene>
<sequence length="321" mass="36558">MITYNEANKISIKTYLASRDIHPVKDHGYYGMYRSPFRKDNTASLKVDYNKNLWIDFGSNDGGTMIDLVMRINNYSLNEAMQELNRYNSKSVNLHDNTTAQQQSQSFSFHGNNTNKNTPAITIQKVLPITHQALIDYLSERKISIDIAKQYCSEIHYSVNGKPFFAVGFPNDSKGWILRSDPFKGCSSMEVTTYNGANNTNSTKESCLVFEGFTDFLSYLTLKNTHSPQEDVIVLNSLSNLPKAIDKLKDYKEVHTYLDNDNPGKKATLAIKQTHPAVIDQSAKYAGYKDLNQYLISTMQIQQNEKPKTEVKRKPFKGFRP</sequence>
<evidence type="ECO:0000256" key="1">
    <source>
        <dbReference type="ARBA" id="ARBA00022723"/>
    </source>
</evidence>
<feature type="domain" description="Zinc finger CHC2-type" evidence="4">
    <location>
        <begin position="34"/>
        <end position="89"/>
    </location>
</feature>
<dbReference type="SUPFAM" id="SSF57783">
    <property type="entry name" value="Zinc beta-ribbon"/>
    <property type="match status" value="1"/>
</dbReference>
<dbReference type="GO" id="GO:0006269">
    <property type="term" value="P:DNA replication, synthesis of primer"/>
    <property type="evidence" value="ECO:0007669"/>
    <property type="project" value="TreeGrafter"/>
</dbReference>
<dbReference type="PANTHER" id="PTHR30313">
    <property type="entry name" value="DNA PRIMASE"/>
    <property type="match status" value="1"/>
</dbReference>
<evidence type="ECO:0000256" key="3">
    <source>
        <dbReference type="ARBA" id="ARBA00022833"/>
    </source>
</evidence>
<accession>A0A212JQ98</accession>
<dbReference type="InterPro" id="IPR036977">
    <property type="entry name" value="DNA_primase_Znf_CHC2"/>
</dbReference>
<dbReference type="Gene3D" id="3.90.580.10">
    <property type="entry name" value="Zinc finger, CHC2-type domain"/>
    <property type="match status" value="1"/>
</dbReference>
<dbReference type="Pfam" id="PF01807">
    <property type="entry name" value="Zn_ribbon_DnaG"/>
    <property type="match status" value="1"/>
</dbReference>
<dbReference type="GO" id="GO:0005737">
    <property type="term" value="C:cytoplasm"/>
    <property type="evidence" value="ECO:0007669"/>
    <property type="project" value="TreeGrafter"/>
</dbReference>
<dbReference type="EMBL" id="FLUL01000001">
    <property type="protein sequence ID" value="SBW01626.1"/>
    <property type="molecule type" value="Genomic_DNA"/>
</dbReference>
<keyword evidence="1" id="KW-0479">Metal-binding</keyword>
<dbReference type="AlphaFoldDB" id="A0A212JQ98"/>
<proteinExistence type="predicted"/>
<dbReference type="PANTHER" id="PTHR30313:SF2">
    <property type="entry name" value="DNA PRIMASE"/>
    <property type="match status" value="1"/>
</dbReference>
<evidence type="ECO:0000313" key="5">
    <source>
        <dbReference type="EMBL" id="SBW01626.1"/>
    </source>
</evidence>
<dbReference type="Gene3D" id="3.40.1360.10">
    <property type="match status" value="1"/>
</dbReference>
<dbReference type="GO" id="GO:0003677">
    <property type="term" value="F:DNA binding"/>
    <property type="evidence" value="ECO:0007669"/>
    <property type="project" value="InterPro"/>
</dbReference>